<feature type="compositionally biased region" description="Low complexity" evidence="1">
    <location>
        <begin position="443"/>
        <end position="455"/>
    </location>
</feature>
<feature type="region of interest" description="Disordered" evidence="1">
    <location>
        <begin position="1"/>
        <end position="29"/>
    </location>
</feature>
<accession>A0A166N3J6</accession>
<organism evidence="2 3">
    <name type="scientific">Athelia psychrophila</name>
    <dbReference type="NCBI Taxonomy" id="1759441"/>
    <lineage>
        <taxon>Eukaryota</taxon>
        <taxon>Fungi</taxon>
        <taxon>Dikarya</taxon>
        <taxon>Basidiomycota</taxon>
        <taxon>Agaricomycotina</taxon>
        <taxon>Agaricomycetes</taxon>
        <taxon>Agaricomycetidae</taxon>
        <taxon>Atheliales</taxon>
        <taxon>Atheliaceae</taxon>
        <taxon>Athelia</taxon>
    </lineage>
</organism>
<evidence type="ECO:0000313" key="3">
    <source>
        <dbReference type="Proteomes" id="UP000076532"/>
    </source>
</evidence>
<feature type="region of interest" description="Disordered" evidence="1">
    <location>
        <begin position="79"/>
        <end position="99"/>
    </location>
</feature>
<feature type="region of interest" description="Disordered" evidence="1">
    <location>
        <begin position="226"/>
        <end position="372"/>
    </location>
</feature>
<feature type="compositionally biased region" description="Polar residues" evidence="1">
    <location>
        <begin position="406"/>
        <end position="415"/>
    </location>
</feature>
<feature type="region of interest" description="Disordered" evidence="1">
    <location>
        <begin position="144"/>
        <end position="211"/>
    </location>
</feature>
<name>A0A166N3J6_9AGAM</name>
<evidence type="ECO:0000313" key="2">
    <source>
        <dbReference type="EMBL" id="KZP24612.1"/>
    </source>
</evidence>
<feature type="compositionally biased region" description="Basic and acidic residues" evidence="1">
    <location>
        <begin position="191"/>
        <end position="202"/>
    </location>
</feature>
<dbReference type="OrthoDB" id="10663273at2759"/>
<dbReference type="AlphaFoldDB" id="A0A166N3J6"/>
<gene>
    <name evidence="2" type="ORF">FIBSPDRAFT_417208</name>
</gene>
<proteinExistence type="predicted"/>
<reference evidence="2 3" key="1">
    <citation type="journal article" date="2016" name="Mol. Biol. Evol.">
        <title>Comparative Genomics of Early-Diverging Mushroom-Forming Fungi Provides Insights into the Origins of Lignocellulose Decay Capabilities.</title>
        <authorList>
            <person name="Nagy L.G."/>
            <person name="Riley R."/>
            <person name="Tritt A."/>
            <person name="Adam C."/>
            <person name="Daum C."/>
            <person name="Floudas D."/>
            <person name="Sun H."/>
            <person name="Yadav J.S."/>
            <person name="Pangilinan J."/>
            <person name="Larsson K.H."/>
            <person name="Matsuura K."/>
            <person name="Barry K."/>
            <person name="Labutti K."/>
            <person name="Kuo R."/>
            <person name="Ohm R.A."/>
            <person name="Bhattacharya S.S."/>
            <person name="Shirouzu T."/>
            <person name="Yoshinaga Y."/>
            <person name="Martin F.M."/>
            <person name="Grigoriev I.V."/>
            <person name="Hibbett D.S."/>
        </authorList>
    </citation>
    <scope>NUCLEOTIDE SEQUENCE [LARGE SCALE GENOMIC DNA]</scope>
    <source>
        <strain evidence="2 3">CBS 109695</strain>
    </source>
</reference>
<feature type="compositionally biased region" description="Polar residues" evidence="1">
    <location>
        <begin position="166"/>
        <end position="179"/>
    </location>
</feature>
<feature type="region of interest" description="Disordered" evidence="1">
    <location>
        <begin position="389"/>
        <end position="486"/>
    </location>
</feature>
<feature type="compositionally biased region" description="Gly residues" evidence="1">
    <location>
        <begin position="348"/>
        <end position="364"/>
    </location>
</feature>
<feature type="compositionally biased region" description="Acidic residues" evidence="1">
    <location>
        <begin position="319"/>
        <end position="329"/>
    </location>
</feature>
<keyword evidence="3" id="KW-1185">Reference proteome</keyword>
<evidence type="ECO:0000256" key="1">
    <source>
        <dbReference type="SAM" id="MobiDB-lite"/>
    </source>
</evidence>
<dbReference type="Proteomes" id="UP000076532">
    <property type="component" value="Unassembled WGS sequence"/>
</dbReference>
<protein>
    <submittedName>
        <fullName evidence="2">Uncharacterized protein</fullName>
    </submittedName>
</protein>
<feature type="compositionally biased region" description="Polar residues" evidence="1">
    <location>
        <begin position="456"/>
        <end position="470"/>
    </location>
</feature>
<sequence length="535" mass="57784">MSQTATHSSRPPLFLPDDEDAHMEPPSSQNWDAVFNPSVSDSAIGAHQSHSRHTVMHSLGVPGGEGPTQIMLEYPMGTAHPSHGPLTPHDVSKDNSHSRLNRSTLGLRSSLRHIAQTHPHIHQVFEERTRDAVHTVTSSYVTNAALAPPTPPTSTIHTQAAPAQDPNHSNHAMNESPTIKSEEAEFYSASRSDRADQSKDAHTTAQPGAAVAVSGRQRIIFEGVYISDSDDEEEKEGHGEQPPDSSSEDNTPARLSETAQGKLKAVEPDQQPGNVESELQLGGNLAPCEESGDEEGEIGDDRREVQQVSNPSNAGSEAEAGELDEDELFSDGTGAGSEADIDKLMRGIGRGADAGQNGHAGEGGEPNYAPTQKRVRLACSASTTLTAMYPDARSTQSNDELDSLFGENSGTQPTSTRKRVRSFNDQGPPAKRAAPRDSIYVQDSSSDEAPVASSSTMRNRPRSSNTTTKSRLVVPRRNRPIVSNGSQQKYTITETIELVEQKFRINVQMIRRLHTVRSTMDPQVCPHPTTEITAD</sequence>
<dbReference type="EMBL" id="KV417525">
    <property type="protein sequence ID" value="KZP24612.1"/>
    <property type="molecule type" value="Genomic_DNA"/>
</dbReference>